<keyword evidence="2 3" id="KW-1015">Disulfide bond</keyword>
<organism evidence="6 7">
    <name type="scientific">Araneus ventricosus</name>
    <name type="common">Orbweaver spider</name>
    <name type="synonym">Epeira ventricosa</name>
    <dbReference type="NCBI Taxonomy" id="182803"/>
    <lineage>
        <taxon>Eukaryota</taxon>
        <taxon>Metazoa</taxon>
        <taxon>Ecdysozoa</taxon>
        <taxon>Arthropoda</taxon>
        <taxon>Chelicerata</taxon>
        <taxon>Arachnida</taxon>
        <taxon>Araneae</taxon>
        <taxon>Araneomorphae</taxon>
        <taxon>Entelegynae</taxon>
        <taxon>Araneoidea</taxon>
        <taxon>Araneidae</taxon>
        <taxon>Araneus</taxon>
    </lineage>
</organism>
<dbReference type="Gene3D" id="2.10.25.10">
    <property type="entry name" value="Laminin"/>
    <property type="match status" value="2"/>
</dbReference>
<keyword evidence="4" id="KW-0812">Transmembrane</keyword>
<evidence type="ECO:0000256" key="3">
    <source>
        <dbReference type="PROSITE-ProRule" id="PRU00076"/>
    </source>
</evidence>
<proteinExistence type="predicted"/>
<dbReference type="GO" id="GO:0005509">
    <property type="term" value="F:calcium ion binding"/>
    <property type="evidence" value="ECO:0007669"/>
    <property type="project" value="InterPro"/>
</dbReference>
<dbReference type="SMART" id="SM00181">
    <property type="entry name" value="EGF"/>
    <property type="match status" value="7"/>
</dbReference>
<evidence type="ECO:0000259" key="5">
    <source>
        <dbReference type="PROSITE" id="PS50026"/>
    </source>
</evidence>
<comment type="caution">
    <text evidence="3">Lacks conserved residue(s) required for the propagation of feature annotation.</text>
</comment>
<reference evidence="6 7" key="1">
    <citation type="journal article" date="2019" name="Sci. Rep.">
        <title>Orb-weaving spider Araneus ventricosus genome elucidates the spidroin gene catalogue.</title>
        <authorList>
            <person name="Kono N."/>
            <person name="Nakamura H."/>
            <person name="Ohtoshi R."/>
            <person name="Moran D.A.P."/>
            <person name="Shinohara A."/>
            <person name="Yoshida Y."/>
            <person name="Fujiwara M."/>
            <person name="Mori M."/>
            <person name="Tomita M."/>
            <person name="Arakawa K."/>
        </authorList>
    </citation>
    <scope>NUCLEOTIDE SEQUENCE [LARGE SCALE GENOMIC DNA]</scope>
</reference>
<evidence type="ECO:0000256" key="2">
    <source>
        <dbReference type="ARBA" id="ARBA00023157"/>
    </source>
</evidence>
<dbReference type="PROSITE" id="PS01187">
    <property type="entry name" value="EGF_CA"/>
    <property type="match status" value="1"/>
</dbReference>
<protein>
    <recommendedName>
        <fullName evidence="5">EGF-like domain-containing protein</fullName>
    </recommendedName>
</protein>
<dbReference type="Pfam" id="PF07645">
    <property type="entry name" value="EGF_CA"/>
    <property type="match status" value="1"/>
</dbReference>
<keyword evidence="4" id="KW-1133">Transmembrane helix</keyword>
<dbReference type="InterPro" id="IPR000742">
    <property type="entry name" value="EGF"/>
</dbReference>
<dbReference type="CDD" id="cd00054">
    <property type="entry name" value="EGF_CA"/>
    <property type="match status" value="1"/>
</dbReference>
<sequence length="480" mass="53771">MSTVFLKKSYDWLVSWNNKSALPLKKRKELGLPAAKAEFGLSVSTSNHDISDSFSVLNSGELLENFSDDDLDIKEGCRCQNGRCEKLCVKERNGVCRKTGNVCVCDPEFVKINDETCIYCDCGKGFNCTFYHVTRTCVCPEGFYIRDDKCTAKCSEGHPCQNGGKCIEGKCKCKMGTSGAFCESPDRCATTCNQPLLVECVYDEEIEEVTCRCKNRSLMYDFENRVCKPCPCGAGTCMYNNSTLICHCDSGYQEFNGQCRPCDCGRGGICEITETGETTCHCKEGDFSREGKCLPCDCDHKDAKCETNKKGRKVCKCPYGYEDILGKCIKMNKDDRRCLCHPTANCVETNDEVNEFNCTCNEGYKGKFHEIPHVGEECIDIDECQDSMTCPDRQTTDCVNFEGFYVCHCKTGYQPTDKNADPRKTTCEKYKISWAPTGIAIGIIVALIAILVGILFYLKKRSNLFSSTSGIEMRYADYKR</sequence>
<dbReference type="EMBL" id="BGPR01000043">
    <property type="protein sequence ID" value="GBL85482.1"/>
    <property type="molecule type" value="Genomic_DNA"/>
</dbReference>
<evidence type="ECO:0000313" key="7">
    <source>
        <dbReference type="Proteomes" id="UP000499080"/>
    </source>
</evidence>
<comment type="caution">
    <text evidence="6">The sequence shown here is derived from an EMBL/GenBank/DDBJ whole genome shotgun (WGS) entry which is preliminary data.</text>
</comment>
<evidence type="ECO:0000256" key="4">
    <source>
        <dbReference type="SAM" id="Phobius"/>
    </source>
</evidence>
<feature type="disulfide bond" evidence="3">
    <location>
        <begin position="150"/>
        <end position="160"/>
    </location>
</feature>
<feature type="transmembrane region" description="Helical" evidence="4">
    <location>
        <begin position="434"/>
        <end position="458"/>
    </location>
</feature>
<gene>
    <name evidence="6" type="ORF">AVEN_34651_1</name>
</gene>
<dbReference type="SMART" id="SM00179">
    <property type="entry name" value="EGF_CA"/>
    <property type="match status" value="1"/>
</dbReference>
<dbReference type="AlphaFoldDB" id="A0A4Y2AZH0"/>
<dbReference type="InterPro" id="IPR018097">
    <property type="entry name" value="EGF_Ca-bd_CS"/>
</dbReference>
<dbReference type="InterPro" id="IPR001881">
    <property type="entry name" value="EGF-like_Ca-bd_dom"/>
</dbReference>
<feature type="disulfide bond" evidence="3">
    <location>
        <begin position="154"/>
        <end position="171"/>
    </location>
</feature>
<evidence type="ECO:0000313" key="6">
    <source>
        <dbReference type="EMBL" id="GBL85482.1"/>
    </source>
</evidence>
<dbReference type="PROSITE" id="PS50026">
    <property type="entry name" value="EGF_3"/>
    <property type="match status" value="2"/>
</dbReference>
<accession>A0A4Y2AZH0</accession>
<evidence type="ECO:0000256" key="1">
    <source>
        <dbReference type="ARBA" id="ARBA00022536"/>
    </source>
</evidence>
<feature type="disulfide bond" evidence="3">
    <location>
        <begin position="173"/>
        <end position="182"/>
    </location>
</feature>
<dbReference type="InterPro" id="IPR049883">
    <property type="entry name" value="NOTCH1_EGF-like"/>
</dbReference>
<keyword evidence="1 3" id="KW-0245">EGF-like domain</keyword>
<dbReference type="Proteomes" id="UP000499080">
    <property type="component" value="Unassembled WGS sequence"/>
</dbReference>
<name>A0A4Y2AZH0_ARAVE</name>
<keyword evidence="4" id="KW-0472">Membrane</keyword>
<dbReference type="PROSITE" id="PS00022">
    <property type="entry name" value="EGF_1"/>
    <property type="match status" value="1"/>
</dbReference>
<feature type="domain" description="EGF-like" evidence="5">
    <location>
        <begin position="146"/>
        <end position="183"/>
    </location>
</feature>
<feature type="domain" description="EGF-like" evidence="5">
    <location>
        <begin position="334"/>
        <end position="370"/>
    </location>
</feature>
<dbReference type="OrthoDB" id="6421645at2759"/>
<keyword evidence="7" id="KW-1185">Reference proteome</keyword>
<dbReference type="SUPFAM" id="SSF57196">
    <property type="entry name" value="EGF/Laminin"/>
    <property type="match status" value="1"/>
</dbReference>